<evidence type="ECO:0000313" key="1">
    <source>
        <dbReference type="EMBL" id="CAG8501805.1"/>
    </source>
</evidence>
<comment type="caution">
    <text evidence="1">The sequence shown here is derived from an EMBL/GenBank/DDBJ whole genome shotgun (WGS) entry which is preliminary data.</text>
</comment>
<dbReference type="EMBL" id="CAJVQB010000681">
    <property type="protein sequence ID" value="CAG8501805.1"/>
    <property type="molecule type" value="Genomic_DNA"/>
</dbReference>
<organism evidence="1 2">
    <name type="scientific">Gigaspora margarita</name>
    <dbReference type="NCBI Taxonomy" id="4874"/>
    <lineage>
        <taxon>Eukaryota</taxon>
        <taxon>Fungi</taxon>
        <taxon>Fungi incertae sedis</taxon>
        <taxon>Mucoromycota</taxon>
        <taxon>Glomeromycotina</taxon>
        <taxon>Glomeromycetes</taxon>
        <taxon>Diversisporales</taxon>
        <taxon>Gigasporaceae</taxon>
        <taxon>Gigaspora</taxon>
    </lineage>
</organism>
<dbReference type="Proteomes" id="UP000789901">
    <property type="component" value="Unassembled WGS sequence"/>
</dbReference>
<reference evidence="1 2" key="1">
    <citation type="submission" date="2021-06" db="EMBL/GenBank/DDBJ databases">
        <authorList>
            <person name="Kallberg Y."/>
            <person name="Tangrot J."/>
            <person name="Rosling A."/>
        </authorList>
    </citation>
    <scope>NUCLEOTIDE SEQUENCE [LARGE SCALE GENOMIC DNA]</scope>
    <source>
        <strain evidence="1 2">120-4 pot B 10/14</strain>
    </source>
</reference>
<evidence type="ECO:0000313" key="2">
    <source>
        <dbReference type="Proteomes" id="UP000789901"/>
    </source>
</evidence>
<gene>
    <name evidence="1" type="ORF">GMARGA_LOCUS2239</name>
</gene>
<protein>
    <submittedName>
        <fullName evidence="1">20379_t:CDS:1</fullName>
    </submittedName>
</protein>
<sequence length="361" mass="41015">MQSSNKFCGAIVDECTVICVCGQEIILDNDYDKSRLIEHSKNSRYNLNNKKKQLGLPGLFLVLSNPKKRKENFLLSPLSSPSSSLSSSPSLPLFLNKPCPGLYSKQINSYINRTPSTYGGAQQHELVGKEMFPNKFSNNIKFDSKQLNKEEILQFNQQIMKATEGIFEQKPVFKGLCYIMLQATECENQDKGLPNLKYSNEFLNFLVILESISLKALDLFHQNLADINVRTIRRYRRISDNVINNPDLCYENVVALLDHNYCKIETYDDIYNKVSDIKQKNAVAKYVRAYVPLPKFLPIIVALIPTRSDDSEKIFVLHQKLIDIAADLELHIISIGSDGAAAKFQTQNLLQATKTKSRVQH</sequence>
<proteinExistence type="predicted"/>
<accession>A0ABM8W1M8</accession>
<keyword evidence="2" id="KW-1185">Reference proteome</keyword>
<name>A0ABM8W1M8_GIGMA</name>